<dbReference type="EMBL" id="JAJDLA010000007">
    <property type="protein sequence ID" value="MCB8605783.1"/>
    <property type="molecule type" value="Genomic_DNA"/>
</dbReference>
<feature type="transmembrane region" description="Helical" evidence="6">
    <location>
        <begin position="247"/>
        <end position="273"/>
    </location>
</feature>
<feature type="transmembrane region" description="Helical" evidence="6">
    <location>
        <begin position="57"/>
        <end position="80"/>
    </location>
</feature>
<feature type="transmembrane region" description="Helical" evidence="6">
    <location>
        <begin position="198"/>
        <end position="217"/>
    </location>
</feature>
<dbReference type="NCBIfam" id="NF037982">
    <property type="entry name" value="Nramp_1"/>
    <property type="match status" value="1"/>
</dbReference>
<keyword evidence="3 6" id="KW-0812">Transmembrane</keyword>
<proteinExistence type="predicted"/>
<evidence type="ECO:0000256" key="2">
    <source>
        <dbReference type="ARBA" id="ARBA00022448"/>
    </source>
</evidence>
<dbReference type="GO" id="GO:0005886">
    <property type="term" value="C:plasma membrane"/>
    <property type="evidence" value="ECO:0007669"/>
    <property type="project" value="TreeGrafter"/>
</dbReference>
<evidence type="ECO:0000256" key="5">
    <source>
        <dbReference type="ARBA" id="ARBA00023136"/>
    </source>
</evidence>
<keyword evidence="2" id="KW-0813">Transport</keyword>
<name>A0AB35HCM0_9FIRM</name>
<feature type="transmembrane region" description="Helical" evidence="6">
    <location>
        <begin position="399"/>
        <end position="417"/>
    </location>
</feature>
<evidence type="ECO:0000256" key="6">
    <source>
        <dbReference type="SAM" id="Phobius"/>
    </source>
</evidence>
<organism evidence="7 8">
    <name type="scientific">Veillonella nakazawae</name>
    <dbReference type="NCBI Taxonomy" id="2682456"/>
    <lineage>
        <taxon>Bacteria</taxon>
        <taxon>Bacillati</taxon>
        <taxon>Bacillota</taxon>
        <taxon>Negativicutes</taxon>
        <taxon>Veillonellales</taxon>
        <taxon>Veillonellaceae</taxon>
        <taxon>Veillonella</taxon>
    </lineage>
</organism>
<evidence type="ECO:0000256" key="1">
    <source>
        <dbReference type="ARBA" id="ARBA00004141"/>
    </source>
</evidence>
<feature type="transmembrane region" description="Helical" evidence="6">
    <location>
        <begin position="293"/>
        <end position="321"/>
    </location>
</feature>
<dbReference type="GO" id="GO:0015086">
    <property type="term" value="F:cadmium ion transmembrane transporter activity"/>
    <property type="evidence" value="ECO:0007669"/>
    <property type="project" value="TreeGrafter"/>
</dbReference>
<evidence type="ECO:0000256" key="3">
    <source>
        <dbReference type="ARBA" id="ARBA00022692"/>
    </source>
</evidence>
<feature type="transmembrane region" description="Helical" evidence="6">
    <location>
        <begin position="333"/>
        <end position="353"/>
    </location>
</feature>
<evidence type="ECO:0000313" key="7">
    <source>
        <dbReference type="EMBL" id="MCB8605783.1"/>
    </source>
</evidence>
<feature type="transmembrane region" description="Helical" evidence="6">
    <location>
        <begin position="159"/>
        <end position="178"/>
    </location>
</feature>
<sequence>MIDFLKKQLFTVHQNGKQQVSEVFKYIGPGIIVTVGFIDPGNWAANLAAGASYGYELLWVVTLSTIMLILLQHNVAHLGIVRGQCLSECAYEFLPRYVSRFVLSTAGIAAAATALAEFIGAAIALKMLFGIPLLIGSVLTAIICTIMLITNSYRKLERIIAGFVSLIALAYLVEVNMVNVDWAAAGIGWVDPKVPNESMLVILSILGAVIMPHNLFLHSEIIQSRQFNTQDPSVMKRQLRYEFLDTLLSMGIGWMINSAMILLAAAVFFAHGIEVTELEQAEELLRPLIGPAAGTIFAIALLFAGFASSATAGMAGASIFAGMFGESYDMKDFHTRLGLALTYIPALLLIVFVTDSFQALLISQMFLSLQLPITIFLQLYMTSSRKVMGQYANHTYTNVLLWGIGIVVTVMNIYLLYVGA</sequence>
<comment type="subcellular location">
    <subcellularLocation>
        <location evidence="1">Membrane</location>
        <topology evidence="1">Multi-pass membrane protein</topology>
    </subcellularLocation>
</comment>
<dbReference type="PRINTS" id="PR00447">
    <property type="entry name" value="NATRESASSCMP"/>
</dbReference>
<accession>A0AB35HCM0</accession>
<feature type="transmembrane region" description="Helical" evidence="6">
    <location>
        <begin position="129"/>
        <end position="150"/>
    </location>
</feature>
<keyword evidence="5 6" id="KW-0472">Membrane</keyword>
<comment type="caution">
    <text evidence="7">The sequence shown here is derived from an EMBL/GenBank/DDBJ whole genome shotgun (WGS) entry which is preliminary data.</text>
</comment>
<evidence type="ECO:0000256" key="4">
    <source>
        <dbReference type="ARBA" id="ARBA00022989"/>
    </source>
</evidence>
<dbReference type="PANTHER" id="PTHR11706:SF33">
    <property type="entry name" value="NATURAL RESISTANCE-ASSOCIATED MACROPHAGE PROTEIN 2"/>
    <property type="match status" value="1"/>
</dbReference>
<evidence type="ECO:0000313" key="8">
    <source>
        <dbReference type="Proteomes" id="UP001198010"/>
    </source>
</evidence>
<dbReference type="GO" id="GO:0005384">
    <property type="term" value="F:manganese ion transmembrane transporter activity"/>
    <property type="evidence" value="ECO:0007669"/>
    <property type="project" value="TreeGrafter"/>
</dbReference>
<dbReference type="InterPro" id="IPR001046">
    <property type="entry name" value="NRAMP_fam"/>
</dbReference>
<dbReference type="Proteomes" id="UP001198010">
    <property type="component" value="Unassembled WGS sequence"/>
</dbReference>
<dbReference type="PANTHER" id="PTHR11706">
    <property type="entry name" value="SOLUTE CARRIER PROTEIN FAMILY 11 MEMBER"/>
    <property type="match status" value="1"/>
</dbReference>
<dbReference type="RefSeq" id="WP_005387523.1">
    <property type="nucleotide sequence ID" value="NZ_JAJDLA010000007.1"/>
</dbReference>
<feature type="transmembrane region" description="Helical" evidence="6">
    <location>
        <begin position="101"/>
        <end position="123"/>
    </location>
</feature>
<dbReference type="Pfam" id="PF01566">
    <property type="entry name" value="Nramp"/>
    <property type="match status" value="1"/>
</dbReference>
<reference evidence="7" key="1">
    <citation type="submission" date="2021-10" db="EMBL/GenBank/DDBJ databases">
        <title>Collection of gut derived symbiotic bacterial strains cultured from healthy donors.</title>
        <authorList>
            <person name="Lin H."/>
            <person name="Littmann E."/>
            <person name="Kohout C."/>
            <person name="Pamer E.G."/>
        </authorList>
    </citation>
    <scope>NUCLEOTIDE SEQUENCE</scope>
    <source>
        <strain evidence="7">DFI.4.35</strain>
    </source>
</reference>
<protein>
    <submittedName>
        <fullName evidence="7">Nramp family divalent metal transporter</fullName>
    </submittedName>
</protein>
<keyword evidence="4 6" id="KW-1133">Transmembrane helix</keyword>
<feature type="transmembrane region" description="Helical" evidence="6">
    <location>
        <begin position="359"/>
        <end position="379"/>
    </location>
</feature>
<dbReference type="GO" id="GO:0034755">
    <property type="term" value="P:iron ion transmembrane transport"/>
    <property type="evidence" value="ECO:0007669"/>
    <property type="project" value="TreeGrafter"/>
</dbReference>
<gene>
    <name evidence="7" type="ORF">LJD63_05870</name>
</gene>
<dbReference type="AlphaFoldDB" id="A0AB35HCM0"/>